<dbReference type="InterPro" id="IPR029068">
    <property type="entry name" value="Glyas_Bleomycin-R_OHBP_Dase"/>
</dbReference>
<evidence type="ECO:0000313" key="2">
    <source>
        <dbReference type="EMBL" id="MCV2869112.1"/>
    </source>
</evidence>
<comment type="caution">
    <text evidence="2">The sequence shown here is derived from an EMBL/GenBank/DDBJ whole genome shotgun (WGS) entry which is preliminary data.</text>
</comment>
<organism evidence="2 3">
    <name type="scientific">Albidovulum marisflavi</name>
    <dbReference type="NCBI Taxonomy" id="2984159"/>
    <lineage>
        <taxon>Bacteria</taxon>
        <taxon>Pseudomonadati</taxon>
        <taxon>Pseudomonadota</taxon>
        <taxon>Alphaproteobacteria</taxon>
        <taxon>Rhodobacterales</taxon>
        <taxon>Paracoccaceae</taxon>
        <taxon>Albidovulum</taxon>
    </lineage>
</organism>
<dbReference type="PANTHER" id="PTHR33990:SF2">
    <property type="entry name" value="PHNB-LIKE DOMAIN-CONTAINING PROTEIN"/>
    <property type="match status" value="1"/>
</dbReference>
<dbReference type="InterPro" id="IPR009725">
    <property type="entry name" value="3_dmu_93_MTrfase"/>
</dbReference>
<dbReference type="InterPro" id="IPR028973">
    <property type="entry name" value="PhnB-like"/>
</dbReference>
<name>A0ABT2ZDB4_9RHOB</name>
<protein>
    <submittedName>
        <fullName evidence="2">VOC family protein</fullName>
    </submittedName>
</protein>
<dbReference type="Pfam" id="PF06983">
    <property type="entry name" value="3-dmu-9_3-mt"/>
    <property type="match status" value="1"/>
</dbReference>
<accession>A0ABT2ZDB4</accession>
<feature type="domain" description="PhnB-like" evidence="1">
    <location>
        <begin position="4"/>
        <end position="113"/>
    </location>
</feature>
<dbReference type="PANTHER" id="PTHR33990">
    <property type="entry name" value="PROTEIN YJDN-RELATED"/>
    <property type="match status" value="1"/>
</dbReference>
<sequence length="154" mass="16844">MTAKVRTCLWFNGNGLDAARFYVSLISDSHIDRTFAPRPDEPPLIVDFTLAGTPYQALNGGPQFTHSEAASISVLTRDQAETDRLWDALTADGGTESQCGWLKDRFGVSWQIVPEALPELLSGHDQATVARTFEALMGMRKIEISALFEAADVA</sequence>
<dbReference type="PIRSF" id="PIRSF021700">
    <property type="entry name" value="3_dmu_93_MTrfase"/>
    <property type="match status" value="1"/>
</dbReference>
<reference evidence="2 3" key="1">
    <citation type="submission" date="2022-10" db="EMBL/GenBank/DDBJ databases">
        <title>Defluviimonas sp. nov., isolated from ocean surface water.</title>
        <authorList>
            <person name="He W."/>
            <person name="Wang L."/>
            <person name="Zhang D.-F."/>
        </authorList>
    </citation>
    <scope>NUCLEOTIDE SEQUENCE [LARGE SCALE GENOMIC DNA]</scope>
    <source>
        <strain evidence="2 3">WL0002</strain>
    </source>
</reference>
<evidence type="ECO:0000313" key="3">
    <source>
        <dbReference type="Proteomes" id="UP001652542"/>
    </source>
</evidence>
<dbReference type="SUPFAM" id="SSF54593">
    <property type="entry name" value="Glyoxalase/Bleomycin resistance protein/Dihydroxybiphenyl dioxygenase"/>
    <property type="match status" value="1"/>
</dbReference>
<dbReference type="Gene3D" id="3.10.180.10">
    <property type="entry name" value="2,3-Dihydroxybiphenyl 1,2-Dioxygenase, domain 1"/>
    <property type="match status" value="1"/>
</dbReference>
<gene>
    <name evidence="2" type="ORF">OEW28_10785</name>
</gene>
<proteinExistence type="predicted"/>
<dbReference type="RefSeq" id="WP_263734768.1">
    <property type="nucleotide sequence ID" value="NZ_JAOWKY010000002.1"/>
</dbReference>
<dbReference type="EMBL" id="JAOWKY010000002">
    <property type="protein sequence ID" value="MCV2869112.1"/>
    <property type="molecule type" value="Genomic_DNA"/>
</dbReference>
<dbReference type="CDD" id="cd06588">
    <property type="entry name" value="PhnB_like"/>
    <property type="match status" value="1"/>
</dbReference>
<keyword evidence="3" id="KW-1185">Reference proteome</keyword>
<evidence type="ECO:0000259" key="1">
    <source>
        <dbReference type="Pfam" id="PF06983"/>
    </source>
</evidence>
<dbReference type="Proteomes" id="UP001652542">
    <property type="component" value="Unassembled WGS sequence"/>
</dbReference>